<feature type="domain" description="HTH tetR-type" evidence="3">
    <location>
        <begin position="8"/>
        <end position="68"/>
    </location>
</feature>
<comment type="caution">
    <text evidence="4">The sequence shown here is derived from an EMBL/GenBank/DDBJ whole genome shotgun (WGS) entry which is preliminary data.</text>
</comment>
<dbReference type="InterPro" id="IPR009057">
    <property type="entry name" value="Homeodomain-like_sf"/>
</dbReference>
<dbReference type="Proteomes" id="UP001594351">
    <property type="component" value="Unassembled WGS sequence"/>
</dbReference>
<proteinExistence type="predicted"/>
<dbReference type="PROSITE" id="PS50977">
    <property type="entry name" value="HTH_TETR_2"/>
    <property type="match status" value="1"/>
</dbReference>
<keyword evidence="5" id="KW-1185">Reference proteome</keyword>
<feature type="DNA-binding region" description="H-T-H motif" evidence="2">
    <location>
        <begin position="31"/>
        <end position="50"/>
    </location>
</feature>
<dbReference type="EMBL" id="JBHPBY010000090">
    <property type="protein sequence ID" value="MFC1850306.1"/>
    <property type="molecule type" value="Genomic_DNA"/>
</dbReference>
<dbReference type="Pfam" id="PF00440">
    <property type="entry name" value="TetR_N"/>
    <property type="match status" value="1"/>
</dbReference>
<gene>
    <name evidence="4" type="ORF">ACFL27_08960</name>
</gene>
<evidence type="ECO:0000256" key="1">
    <source>
        <dbReference type="ARBA" id="ARBA00023125"/>
    </source>
</evidence>
<evidence type="ECO:0000313" key="4">
    <source>
        <dbReference type="EMBL" id="MFC1850306.1"/>
    </source>
</evidence>
<dbReference type="PANTHER" id="PTHR30055:SF226">
    <property type="entry name" value="HTH-TYPE TRANSCRIPTIONAL REGULATOR PKSA"/>
    <property type="match status" value="1"/>
</dbReference>
<accession>A0ABV6YW33</accession>
<evidence type="ECO:0000313" key="5">
    <source>
        <dbReference type="Proteomes" id="UP001594351"/>
    </source>
</evidence>
<dbReference type="SUPFAM" id="SSF46689">
    <property type="entry name" value="Homeodomain-like"/>
    <property type="match status" value="1"/>
</dbReference>
<dbReference type="Gene3D" id="1.10.357.10">
    <property type="entry name" value="Tetracycline Repressor, domain 2"/>
    <property type="match status" value="1"/>
</dbReference>
<dbReference type="InterPro" id="IPR050109">
    <property type="entry name" value="HTH-type_TetR-like_transc_reg"/>
</dbReference>
<protein>
    <submittedName>
        <fullName evidence="4">TetR/AcrR family transcriptional regulator</fullName>
    </submittedName>
</protein>
<evidence type="ECO:0000256" key="2">
    <source>
        <dbReference type="PROSITE-ProRule" id="PRU00335"/>
    </source>
</evidence>
<dbReference type="InterPro" id="IPR015292">
    <property type="entry name" value="Tscrpt_reg_YbiH_C"/>
</dbReference>
<dbReference type="Gene3D" id="1.10.10.60">
    <property type="entry name" value="Homeodomain-like"/>
    <property type="match status" value="1"/>
</dbReference>
<dbReference type="InterPro" id="IPR001647">
    <property type="entry name" value="HTH_TetR"/>
</dbReference>
<keyword evidence="1 2" id="KW-0238">DNA-binding</keyword>
<dbReference type="InterPro" id="IPR023772">
    <property type="entry name" value="DNA-bd_HTH_TetR-type_CS"/>
</dbReference>
<organism evidence="4 5">
    <name type="scientific">candidate division CSSED10-310 bacterium</name>
    <dbReference type="NCBI Taxonomy" id="2855610"/>
    <lineage>
        <taxon>Bacteria</taxon>
        <taxon>Bacteria division CSSED10-310</taxon>
    </lineage>
</organism>
<dbReference type="PRINTS" id="PR00455">
    <property type="entry name" value="HTHTETR"/>
</dbReference>
<sequence>MTDKQEKQSTRERILTAAGELFATQGFAATTIRDICEKAKANVAAVNYHFRDKEGLYNELIKAMERELRETAVMSVADTPALPPAERLYSYVYNLLFRRLDPDRPKWKIILFHNELEKPSSFALNMFRELVHKEQEILRAIIEDILGADSNEETVVLCSHSVFGQIFFFFHIYGPILHDIMKKLALKQTEEPLTRERIARLARHITDFSLAAMARFCER</sequence>
<evidence type="ECO:0000259" key="3">
    <source>
        <dbReference type="PROSITE" id="PS50977"/>
    </source>
</evidence>
<dbReference type="SUPFAM" id="SSF48498">
    <property type="entry name" value="Tetracyclin repressor-like, C-terminal domain"/>
    <property type="match status" value="1"/>
</dbReference>
<reference evidence="4 5" key="1">
    <citation type="submission" date="2024-09" db="EMBL/GenBank/DDBJ databases">
        <title>Laminarin stimulates single cell rates of sulfate reduction while oxygen inhibits transcriptomic activity in coastal marine sediment.</title>
        <authorList>
            <person name="Lindsay M."/>
            <person name="Orcutt B."/>
            <person name="Emerson D."/>
            <person name="Stepanauskas R."/>
            <person name="D'Angelo T."/>
        </authorList>
    </citation>
    <scope>NUCLEOTIDE SEQUENCE [LARGE SCALE GENOMIC DNA]</scope>
    <source>
        <strain evidence="4">SAG AM-311-K15</strain>
    </source>
</reference>
<name>A0ABV6YW33_UNCC1</name>
<dbReference type="PANTHER" id="PTHR30055">
    <property type="entry name" value="HTH-TYPE TRANSCRIPTIONAL REGULATOR RUTR"/>
    <property type="match status" value="1"/>
</dbReference>
<dbReference type="PROSITE" id="PS01081">
    <property type="entry name" value="HTH_TETR_1"/>
    <property type="match status" value="1"/>
</dbReference>
<dbReference type="Pfam" id="PF09209">
    <property type="entry name" value="CecR_C"/>
    <property type="match status" value="1"/>
</dbReference>
<dbReference type="InterPro" id="IPR036271">
    <property type="entry name" value="Tet_transcr_reg_TetR-rel_C_sf"/>
</dbReference>